<dbReference type="GO" id="GO:0042026">
    <property type="term" value="P:protein refolding"/>
    <property type="evidence" value="ECO:0007669"/>
    <property type="project" value="TreeGrafter"/>
</dbReference>
<dbReference type="InterPro" id="IPR036410">
    <property type="entry name" value="HSP_DnaJ_Cys-rich_dom_sf"/>
</dbReference>
<feature type="repeat" description="CXXCXGXG motif" evidence="8">
    <location>
        <begin position="198"/>
        <end position="205"/>
    </location>
</feature>
<dbReference type="CDD" id="cd10747">
    <property type="entry name" value="DnaJ_C"/>
    <property type="match status" value="1"/>
</dbReference>
<evidence type="ECO:0000256" key="3">
    <source>
        <dbReference type="ARBA" id="ARBA00022771"/>
    </source>
</evidence>
<feature type="binding site" evidence="8">
    <location>
        <position position="215"/>
    </location>
    <ligand>
        <name>Zn(2+)</name>
        <dbReference type="ChEBI" id="CHEBI:29105"/>
        <label>1</label>
    </ligand>
</feature>
<dbReference type="InterPro" id="IPR001305">
    <property type="entry name" value="HSP_DnaJ_Cys-rich_dom"/>
</dbReference>
<evidence type="ECO:0000256" key="5">
    <source>
        <dbReference type="ARBA" id="ARBA00023186"/>
    </source>
</evidence>
<dbReference type="FunFam" id="2.10.230.10:FF:000002">
    <property type="entry name" value="Molecular chaperone DnaJ"/>
    <property type="match status" value="1"/>
</dbReference>
<feature type="zinc finger region" description="CR-type" evidence="9">
    <location>
        <begin position="142"/>
        <end position="224"/>
    </location>
</feature>
<reference evidence="12 13" key="1">
    <citation type="submission" date="2017-09" db="EMBL/GenBank/DDBJ databases">
        <title>Depth-based differentiation of microbial function through sediment-hosted aquifers and enrichment of novel symbionts in the deep terrestrial subsurface.</title>
        <authorList>
            <person name="Probst A.J."/>
            <person name="Ladd B."/>
            <person name="Jarett J.K."/>
            <person name="Geller-Mcgrath D.E."/>
            <person name="Sieber C.M."/>
            <person name="Emerson J.B."/>
            <person name="Anantharaman K."/>
            <person name="Thomas B.C."/>
            <person name="Malmstrom R."/>
            <person name="Stieglmeier M."/>
            <person name="Klingl A."/>
            <person name="Woyke T."/>
            <person name="Ryan C.M."/>
            <person name="Banfield J.F."/>
        </authorList>
    </citation>
    <scope>NUCLEOTIDE SEQUENCE [LARGE SCALE GENOMIC DNA]</scope>
    <source>
        <strain evidence="12">CG11_big_fil_rev_8_21_14_0_20_38_23</strain>
    </source>
</reference>
<dbReference type="GO" id="GO:0005524">
    <property type="term" value="F:ATP binding"/>
    <property type="evidence" value="ECO:0007669"/>
    <property type="project" value="InterPro"/>
</dbReference>
<dbReference type="Gene3D" id="2.60.260.20">
    <property type="entry name" value="Urease metallochaperone UreE, N-terminal domain"/>
    <property type="match status" value="2"/>
</dbReference>
<evidence type="ECO:0000256" key="8">
    <source>
        <dbReference type="HAMAP-Rule" id="MF_01152"/>
    </source>
</evidence>
<dbReference type="GO" id="GO:0008270">
    <property type="term" value="F:zinc ion binding"/>
    <property type="evidence" value="ECO:0007669"/>
    <property type="project" value="UniProtKB-UniRule"/>
</dbReference>
<dbReference type="Gene3D" id="2.10.230.10">
    <property type="entry name" value="Heat shock protein DnaJ, cysteine-rich domain"/>
    <property type="match status" value="1"/>
</dbReference>
<dbReference type="CDD" id="cd10719">
    <property type="entry name" value="DnaJ_zf"/>
    <property type="match status" value="1"/>
</dbReference>
<dbReference type="PROSITE" id="PS50076">
    <property type="entry name" value="DNAJ_2"/>
    <property type="match status" value="1"/>
</dbReference>
<name>A0A2H0NEY4_9BACT</name>
<dbReference type="InterPro" id="IPR008971">
    <property type="entry name" value="HSP40/DnaJ_pept-bd"/>
</dbReference>
<dbReference type="PROSITE" id="PS51188">
    <property type="entry name" value="ZF_CR"/>
    <property type="match status" value="1"/>
</dbReference>
<evidence type="ECO:0000256" key="6">
    <source>
        <dbReference type="ARBA" id="ARBA00061004"/>
    </source>
</evidence>
<keyword evidence="8" id="KW-0346">Stress response</keyword>
<keyword evidence="2 8" id="KW-0677">Repeat</keyword>
<dbReference type="GO" id="GO:0009408">
    <property type="term" value="P:response to heat"/>
    <property type="evidence" value="ECO:0007669"/>
    <property type="project" value="InterPro"/>
</dbReference>
<dbReference type="GO" id="GO:0031072">
    <property type="term" value="F:heat shock protein binding"/>
    <property type="evidence" value="ECO:0007669"/>
    <property type="project" value="InterPro"/>
</dbReference>
<keyword evidence="4 8" id="KW-0862">Zinc</keyword>
<protein>
    <recommendedName>
        <fullName evidence="7 8">Chaperone protein DnaJ</fullName>
    </recommendedName>
</protein>
<feature type="binding site" evidence="8">
    <location>
        <position position="158"/>
    </location>
    <ligand>
        <name>Zn(2+)</name>
        <dbReference type="ChEBI" id="CHEBI:29105"/>
        <label>1</label>
    </ligand>
</feature>
<dbReference type="InterPro" id="IPR001623">
    <property type="entry name" value="DnaJ_domain"/>
</dbReference>
<keyword evidence="1 8" id="KW-0479">Metal-binding</keyword>
<feature type="binding site" evidence="8">
    <location>
        <position position="172"/>
    </location>
    <ligand>
        <name>Zn(2+)</name>
        <dbReference type="ChEBI" id="CHEBI:29105"/>
        <label>2</label>
    </ligand>
</feature>
<feature type="binding site" evidence="8">
    <location>
        <position position="175"/>
    </location>
    <ligand>
        <name>Zn(2+)</name>
        <dbReference type="ChEBI" id="CHEBI:29105"/>
        <label>2</label>
    </ligand>
</feature>
<dbReference type="InterPro" id="IPR002939">
    <property type="entry name" value="DnaJ_C"/>
</dbReference>
<proteinExistence type="inferred from homology"/>
<keyword evidence="8" id="KW-0963">Cytoplasm</keyword>
<comment type="domain">
    <text evidence="8">The J domain is necessary and sufficient to stimulate DnaK ATPase activity. Zinc center 1 plays an important role in the autonomous, DnaK-independent chaperone activity of DnaJ. Zinc center 2 is essential for interaction with DnaK and for DnaJ activity.</text>
</comment>
<dbReference type="Pfam" id="PF01556">
    <property type="entry name" value="DnaJ_C"/>
    <property type="match status" value="1"/>
</dbReference>
<feature type="repeat" description="CXXCXGXG motif" evidence="8">
    <location>
        <begin position="155"/>
        <end position="162"/>
    </location>
</feature>
<dbReference type="AlphaFoldDB" id="A0A2H0NEY4"/>
<comment type="subunit">
    <text evidence="8">Homodimer.</text>
</comment>
<sequence length="367" mass="40882">MQKDYYKILGVSKNASEEEIKKAYHRLAHQYHPDKAGGDEKKFKEISEAYQILSNKEKRVQYDRFGQVFSEGGGGGGRPAYGWEDFGPDVFWQGGGFEPSGDWGDLFESIFENLGVSPRRTYTHGSDIEIKQEIDLKDVLKGLKLHLSFSTYVPCADCQGQGYDKTRGFSSCSTCGGRGKIRENRQTFFGNFSQVKICPQCQGLGQIPNKVCSICSGKGRIKGEKEVVVDVAPGIENGQVIKIKGAGEAGERKSPAGDLYVVIKVRPHPLFERKGADLFTIKEIKLSDLLLRKEIFCFDLNGDKFNVQIPAGFNVREKLRIPGQGLPAFGSFGRGDLYLSFNLKLPKKLSPKAKKIIEELEDEWDSA</sequence>
<dbReference type="PRINTS" id="PR00625">
    <property type="entry name" value="JDOMAIN"/>
</dbReference>
<comment type="similarity">
    <text evidence="6 8">Belongs to the DnaJ family.</text>
</comment>
<evidence type="ECO:0000256" key="7">
    <source>
        <dbReference type="ARBA" id="ARBA00067609"/>
    </source>
</evidence>
<dbReference type="GO" id="GO:0051082">
    <property type="term" value="F:unfolded protein binding"/>
    <property type="evidence" value="ECO:0007669"/>
    <property type="project" value="UniProtKB-UniRule"/>
</dbReference>
<keyword evidence="8" id="KW-0235">DNA replication</keyword>
<comment type="subcellular location">
    <subcellularLocation>
        <location evidence="8">Cytoplasm</location>
    </subcellularLocation>
</comment>
<dbReference type="InterPro" id="IPR036869">
    <property type="entry name" value="J_dom_sf"/>
</dbReference>
<evidence type="ECO:0000256" key="9">
    <source>
        <dbReference type="PROSITE-ProRule" id="PRU00546"/>
    </source>
</evidence>
<comment type="cofactor">
    <cofactor evidence="8">
        <name>Zn(2+)</name>
        <dbReference type="ChEBI" id="CHEBI:29105"/>
    </cofactor>
    <text evidence="8">Binds 2 Zn(2+) ions per monomer.</text>
</comment>
<dbReference type="HAMAP" id="MF_01152">
    <property type="entry name" value="DnaJ"/>
    <property type="match status" value="1"/>
</dbReference>
<dbReference type="SUPFAM" id="SSF57938">
    <property type="entry name" value="DnaJ/Hsp40 cysteine-rich domain"/>
    <property type="match status" value="1"/>
</dbReference>
<feature type="binding site" evidence="8">
    <location>
        <position position="198"/>
    </location>
    <ligand>
        <name>Zn(2+)</name>
        <dbReference type="ChEBI" id="CHEBI:29105"/>
        <label>2</label>
    </ligand>
</feature>
<keyword evidence="5 8" id="KW-0143">Chaperone</keyword>
<comment type="caution">
    <text evidence="12">The sequence shown here is derived from an EMBL/GenBank/DDBJ whole genome shotgun (WGS) entry which is preliminary data.</text>
</comment>
<evidence type="ECO:0000313" key="12">
    <source>
        <dbReference type="EMBL" id="PIR07450.1"/>
    </source>
</evidence>
<evidence type="ECO:0000256" key="1">
    <source>
        <dbReference type="ARBA" id="ARBA00022723"/>
    </source>
</evidence>
<evidence type="ECO:0000259" key="11">
    <source>
        <dbReference type="PROSITE" id="PS51188"/>
    </source>
</evidence>
<evidence type="ECO:0000256" key="4">
    <source>
        <dbReference type="ARBA" id="ARBA00022833"/>
    </source>
</evidence>
<feature type="binding site" evidence="8">
    <location>
        <position position="201"/>
    </location>
    <ligand>
        <name>Zn(2+)</name>
        <dbReference type="ChEBI" id="CHEBI:29105"/>
        <label>2</label>
    </ligand>
</feature>
<dbReference type="GO" id="GO:0005737">
    <property type="term" value="C:cytoplasm"/>
    <property type="evidence" value="ECO:0007669"/>
    <property type="project" value="UniProtKB-SubCell"/>
</dbReference>
<dbReference type="CDD" id="cd06257">
    <property type="entry name" value="DnaJ"/>
    <property type="match status" value="1"/>
</dbReference>
<evidence type="ECO:0000259" key="10">
    <source>
        <dbReference type="PROSITE" id="PS50076"/>
    </source>
</evidence>
<gene>
    <name evidence="8" type="primary">dnaJ</name>
    <name evidence="12" type="ORF">COV54_00990</name>
</gene>
<evidence type="ECO:0000313" key="13">
    <source>
        <dbReference type="Proteomes" id="UP000228867"/>
    </source>
</evidence>
<dbReference type="InterPro" id="IPR012724">
    <property type="entry name" value="DnaJ"/>
</dbReference>
<dbReference type="GO" id="GO:0006260">
    <property type="term" value="P:DNA replication"/>
    <property type="evidence" value="ECO:0007669"/>
    <property type="project" value="UniProtKB-KW"/>
</dbReference>
<dbReference type="SUPFAM" id="SSF49493">
    <property type="entry name" value="HSP40/DnaJ peptide-binding domain"/>
    <property type="match status" value="2"/>
</dbReference>
<dbReference type="InterPro" id="IPR018253">
    <property type="entry name" value="DnaJ_domain_CS"/>
</dbReference>
<feature type="binding site" evidence="8">
    <location>
        <position position="155"/>
    </location>
    <ligand>
        <name>Zn(2+)</name>
        <dbReference type="ChEBI" id="CHEBI:29105"/>
        <label>1</label>
    </ligand>
</feature>
<dbReference type="Proteomes" id="UP000228867">
    <property type="component" value="Unassembled WGS sequence"/>
</dbReference>
<accession>A0A2H0NEY4</accession>
<dbReference type="SUPFAM" id="SSF46565">
    <property type="entry name" value="Chaperone J-domain"/>
    <property type="match status" value="1"/>
</dbReference>
<feature type="domain" description="J" evidence="10">
    <location>
        <begin position="4"/>
        <end position="66"/>
    </location>
</feature>
<organism evidence="12 13">
    <name type="scientific">Candidatus Jorgensenbacteria bacterium CG11_big_fil_rev_8_21_14_0_20_38_23</name>
    <dbReference type="NCBI Taxonomy" id="1974594"/>
    <lineage>
        <taxon>Bacteria</taxon>
        <taxon>Candidatus Joergenseniibacteriota</taxon>
    </lineage>
</organism>
<feature type="repeat" description="CXXCXGXG motif" evidence="8">
    <location>
        <begin position="212"/>
        <end position="219"/>
    </location>
</feature>
<dbReference type="SMART" id="SM00271">
    <property type="entry name" value="DnaJ"/>
    <property type="match status" value="1"/>
</dbReference>
<dbReference type="Gene3D" id="1.10.287.110">
    <property type="entry name" value="DnaJ domain"/>
    <property type="match status" value="1"/>
</dbReference>
<dbReference type="PROSITE" id="PS00636">
    <property type="entry name" value="DNAJ_1"/>
    <property type="match status" value="1"/>
</dbReference>
<dbReference type="Pfam" id="PF00684">
    <property type="entry name" value="DnaJ_CXXCXGXG"/>
    <property type="match status" value="1"/>
</dbReference>
<dbReference type="PANTHER" id="PTHR43096:SF10">
    <property type="entry name" value="CHAPERONE PROTEIN DNAJ A6, CHLOROPLASTIC"/>
    <property type="match status" value="1"/>
</dbReference>
<comment type="function">
    <text evidence="8">Participates actively in the response to hyperosmotic and heat shock by preventing the aggregation of stress-denatured proteins and by disaggregating proteins, also in an autonomous, DnaK-independent fashion. Unfolded proteins bind initially to DnaJ; upon interaction with the DnaJ-bound protein, DnaK hydrolyzes its bound ATP, resulting in the formation of a stable complex. GrpE releases ADP from DnaK; ATP binding to DnaK triggers the release of the substrate protein, thus completing the reaction cycle. Several rounds of ATP-dependent interactions between DnaJ, DnaK and GrpE are required for fully efficient folding. Also involved, together with DnaK and GrpE, in the DNA replication of plasmids through activation of initiation proteins.</text>
</comment>
<dbReference type="PANTHER" id="PTHR43096">
    <property type="entry name" value="DNAJ HOMOLOG 1, MITOCHONDRIAL-RELATED"/>
    <property type="match status" value="1"/>
</dbReference>
<feature type="binding site" evidence="8">
    <location>
        <position position="212"/>
    </location>
    <ligand>
        <name>Zn(2+)</name>
        <dbReference type="ChEBI" id="CHEBI:29105"/>
        <label>1</label>
    </ligand>
</feature>
<evidence type="ECO:0000256" key="2">
    <source>
        <dbReference type="ARBA" id="ARBA00022737"/>
    </source>
</evidence>
<dbReference type="EMBL" id="PCWR01000022">
    <property type="protein sequence ID" value="PIR07450.1"/>
    <property type="molecule type" value="Genomic_DNA"/>
</dbReference>
<keyword evidence="3 8" id="KW-0863">Zinc-finger</keyword>
<feature type="domain" description="CR-type" evidence="11">
    <location>
        <begin position="142"/>
        <end position="224"/>
    </location>
</feature>
<feature type="repeat" description="CXXCXGXG motif" evidence="8">
    <location>
        <begin position="172"/>
        <end position="179"/>
    </location>
</feature>
<dbReference type="Pfam" id="PF00226">
    <property type="entry name" value="DnaJ"/>
    <property type="match status" value="1"/>
</dbReference>